<dbReference type="InterPro" id="IPR035892">
    <property type="entry name" value="C2_domain_sf"/>
</dbReference>
<dbReference type="SUPFAM" id="SSF81296">
    <property type="entry name" value="E set domains"/>
    <property type="match status" value="1"/>
</dbReference>
<feature type="compositionally biased region" description="Basic and acidic residues" evidence="3">
    <location>
        <begin position="401"/>
        <end position="410"/>
    </location>
</feature>
<dbReference type="SUPFAM" id="SSF49562">
    <property type="entry name" value="C2 domain (Calcium/lipid-binding domain, CaLB)"/>
    <property type="match status" value="1"/>
</dbReference>
<feature type="region of interest" description="Disordered" evidence="3">
    <location>
        <begin position="346"/>
        <end position="415"/>
    </location>
</feature>
<protein>
    <recommendedName>
        <fullName evidence="8">C2 domain-containing protein</fullName>
    </recommendedName>
</protein>
<evidence type="ECO:0000256" key="2">
    <source>
        <dbReference type="ARBA" id="ARBA00022927"/>
    </source>
</evidence>
<evidence type="ECO:0000259" key="5">
    <source>
        <dbReference type="PROSITE" id="PS51511"/>
    </source>
</evidence>
<evidence type="ECO:0000259" key="4">
    <source>
        <dbReference type="PROSITE" id="PS50004"/>
    </source>
</evidence>
<sequence length="506" mass="55663">MEMGLKAGMEPDEVTIVVHGARGLQGKKPGRHKYSVIFGVGTKKFRTAVVKDPTGSPDWNEESAIHVGHATDHVFFTVMEKDDVLGQVVIPALSLQSIKGQVKKIGLKPHKKCMNPKGDLIYQCYVSKYRPATSTPIIKRSTPMRSGGGGAHLTGFARLKSNLTPSPISNGKDSNKRENRSSLATFNKKLSRSIHNIFNFSKSSDEKNDDDEDHDHSSNKPFSKFAAKFRSTNNLDDMAQTPVITNVIPNIGTVRGGTRIIIEGRNLGLGKSDIVELMLCGSDILDTVEYESSNCIVCTTKEWEAGKGDIWYETVSGGQTVVKNFFTFVDSSSKNSAPVPVIMKISDSSSENNDDASTGVDSRNTSVAGDDEMLSAVTPEKNNINSVPPSPCPPRTPSNQRKLELPDPKTKSLGRVQSNEGIEGRYKKNFMKHVRRASESIVAEQEGLSREDVDRHSITKKELQAEVIRLYNENQTLKNENADMKGYIDRLIAKVIQHCPDALETV</sequence>
<accession>A0AAN8PL68</accession>
<gene>
    <name evidence="6" type="ORF">SNE40_012157</name>
</gene>
<evidence type="ECO:0000256" key="3">
    <source>
        <dbReference type="SAM" id="MobiDB-lite"/>
    </source>
</evidence>
<feature type="domain" description="FIP-RBD" evidence="5">
    <location>
        <begin position="444"/>
        <end position="506"/>
    </location>
</feature>
<evidence type="ECO:0000313" key="6">
    <source>
        <dbReference type="EMBL" id="KAK6179907.1"/>
    </source>
</evidence>
<dbReference type="Gene3D" id="2.60.40.10">
    <property type="entry name" value="Immunoglobulins"/>
    <property type="match status" value="1"/>
</dbReference>
<evidence type="ECO:0008006" key="8">
    <source>
        <dbReference type="Google" id="ProtNLM"/>
    </source>
</evidence>
<dbReference type="Pfam" id="PF01833">
    <property type="entry name" value="TIG"/>
    <property type="match status" value="1"/>
</dbReference>
<dbReference type="InterPro" id="IPR002909">
    <property type="entry name" value="IPT_dom"/>
</dbReference>
<dbReference type="InterPro" id="IPR000008">
    <property type="entry name" value="C2_dom"/>
</dbReference>
<dbReference type="InterPro" id="IPR019018">
    <property type="entry name" value="Rab-bd_FIP-RBD"/>
</dbReference>
<dbReference type="Pfam" id="PF00168">
    <property type="entry name" value="C2"/>
    <property type="match status" value="1"/>
</dbReference>
<dbReference type="GO" id="GO:0015031">
    <property type="term" value="P:protein transport"/>
    <property type="evidence" value="ECO:0007669"/>
    <property type="project" value="UniProtKB-KW"/>
</dbReference>
<dbReference type="SMART" id="SM00239">
    <property type="entry name" value="C2"/>
    <property type="match status" value="1"/>
</dbReference>
<name>A0AAN8PL68_PATCE</name>
<dbReference type="PROSITE" id="PS51511">
    <property type="entry name" value="FIP_RBD"/>
    <property type="match status" value="1"/>
</dbReference>
<dbReference type="Gene3D" id="2.60.40.150">
    <property type="entry name" value="C2 domain"/>
    <property type="match status" value="1"/>
</dbReference>
<evidence type="ECO:0000256" key="1">
    <source>
        <dbReference type="ARBA" id="ARBA00022448"/>
    </source>
</evidence>
<feature type="region of interest" description="Disordered" evidence="3">
    <location>
        <begin position="161"/>
        <end position="181"/>
    </location>
</feature>
<dbReference type="InterPro" id="IPR014756">
    <property type="entry name" value="Ig_E-set"/>
</dbReference>
<dbReference type="SUPFAM" id="SSF144270">
    <property type="entry name" value="Eferin C-derminal domain-like"/>
    <property type="match status" value="1"/>
</dbReference>
<keyword evidence="7" id="KW-1185">Reference proteome</keyword>
<evidence type="ECO:0000313" key="7">
    <source>
        <dbReference type="Proteomes" id="UP001347796"/>
    </source>
</evidence>
<proteinExistence type="predicted"/>
<feature type="region of interest" description="Disordered" evidence="3">
    <location>
        <begin position="201"/>
        <end position="223"/>
    </location>
</feature>
<dbReference type="PROSITE" id="PS50004">
    <property type="entry name" value="C2"/>
    <property type="match status" value="1"/>
</dbReference>
<comment type="caution">
    <text evidence="6">The sequence shown here is derived from an EMBL/GenBank/DDBJ whole genome shotgun (WGS) entry which is preliminary data.</text>
</comment>
<dbReference type="EMBL" id="JAZGQO010000008">
    <property type="protein sequence ID" value="KAK6179907.1"/>
    <property type="molecule type" value="Genomic_DNA"/>
</dbReference>
<keyword evidence="1" id="KW-0813">Transport</keyword>
<organism evidence="6 7">
    <name type="scientific">Patella caerulea</name>
    <name type="common">Rayed Mediterranean limpet</name>
    <dbReference type="NCBI Taxonomy" id="87958"/>
    <lineage>
        <taxon>Eukaryota</taxon>
        <taxon>Metazoa</taxon>
        <taxon>Spiralia</taxon>
        <taxon>Lophotrochozoa</taxon>
        <taxon>Mollusca</taxon>
        <taxon>Gastropoda</taxon>
        <taxon>Patellogastropoda</taxon>
        <taxon>Patelloidea</taxon>
        <taxon>Patellidae</taxon>
        <taxon>Patella</taxon>
    </lineage>
</organism>
<feature type="compositionally biased region" description="Polar residues" evidence="3">
    <location>
        <begin position="161"/>
        <end position="172"/>
    </location>
</feature>
<dbReference type="Proteomes" id="UP001347796">
    <property type="component" value="Unassembled WGS sequence"/>
</dbReference>
<dbReference type="AlphaFoldDB" id="A0AAN8PL68"/>
<reference evidence="6 7" key="1">
    <citation type="submission" date="2024-01" db="EMBL/GenBank/DDBJ databases">
        <title>The genome of the rayed Mediterranean limpet Patella caerulea (Linnaeus, 1758).</title>
        <authorList>
            <person name="Anh-Thu Weber A."/>
            <person name="Halstead-Nussloch G."/>
        </authorList>
    </citation>
    <scope>NUCLEOTIDE SEQUENCE [LARGE SCALE GENOMIC DNA]</scope>
    <source>
        <strain evidence="6">AATW-2023a</strain>
        <tissue evidence="6">Whole specimen</tissue>
    </source>
</reference>
<dbReference type="InterPro" id="IPR013783">
    <property type="entry name" value="Ig-like_fold"/>
</dbReference>
<dbReference type="Gene3D" id="1.20.5.2440">
    <property type="match status" value="1"/>
</dbReference>
<keyword evidence="2" id="KW-0653">Protein transport</keyword>
<feature type="compositionally biased region" description="Low complexity" evidence="3">
    <location>
        <begin position="346"/>
        <end position="357"/>
    </location>
</feature>
<feature type="domain" description="C2" evidence="4">
    <location>
        <begin position="1"/>
        <end position="114"/>
    </location>
</feature>
<dbReference type="InterPro" id="IPR037245">
    <property type="entry name" value="FIP-RBD_C_sf"/>
</dbReference>